<dbReference type="InterPro" id="IPR033932">
    <property type="entry name" value="YtcJ-like"/>
</dbReference>
<organism evidence="2 3">
    <name type="scientific">Mesonia sediminis</name>
    <dbReference type="NCBI Taxonomy" id="1703946"/>
    <lineage>
        <taxon>Bacteria</taxon>
        <taxon>Pseudomonadati</taxon>
        <taxon>Bacteroidota</taxon>
        <taxon>Flavobacteriia</taxon>
        <taxon>Flavobacteriales</taxon>
        <taxon>Flavobacteriaceae</taxon>
        <taxon>Mesonia</taxon>
    </lineage>
</organism>
<dbReference type="PANTHER" id="PTHR22642:SF2">
    <property type="entry name" value="PROTEIN LONG AFTER FAR-RED 3"/>
    <property type="match status" value="1"/>
</dbReference>
<name>A0ABW5SA86_9FLAO</name>
<reference evidence="3" key="1">
    <citation type="journal article" date="2019" name="Int. J. Syst. Evol. Microbiol.">
        <title>The Global Catalogue of Microorganisms (GCM) 10K type strain sequencing project: providing services to taxonomists for standard genome sequencing and annotation.</title>
        <authorList>
            <consortium name="The Broad Institute Genomics Platform"/>
            <consortium name="The Broad Institute Genome Sequencing Center for Infectious Disease"/>
            <person name="Wu L."/>
            <person name="Ma J."/>
        </authorList>
    </citation>
    <scope>NUCLEOTIDE SEQUENCE [LARGE SCALE GENOMIC DNA]</scope>
    <source>
        <strain evidence="3">KCTC 42255</strain>
    </source>
</reference>
<dbReference type="InterPro" id="IPR032466">
    <property type="entry name" value="Metal_Hydrolase"/>
</dbReference>
<dbReference type="GO" id="GO:0016787">
    <property type="term" value="F:hydrolase activity"/>
    <property type="evidence" value="ECO:0007669"/>
    <property type="project" value="UniProtKB-KW"/>
</dbReference>
<dbReference type="InterPro" id="IPR013108">
    <property type="entry name" value="Amidohydro_3"/>
</dbReference>
<accession>A0ABW5SA86</accession>
<keyword evidence="2" id="KW-0378">Hydrolase</keyword>
<keyword evidence="3" id="KW-1185">Reference proteome</keyword>
<feature type="domain" description="Amidohydrolase 3" evidence="1">
    <location>
        <begin position="71"/>
        <end position="540"/>
    </location>
</feature>
<dbReference type="PROSITE" id="PS51257">
    <property type="entry name" value="PROKAR_LIPOPROTEIN"/>
    <property type="match status" value="1"/>
</dbReference>
<dbReference type="Pfam" id="PF07969">
    <property type="entry name" value="Amidohydro_3"/>
    <property type="match status" value="1"/>
</dbReference>
<proteinExistence type="predicted"/>
<evidence type="ECO:0000259" key="1">
    <source>
        <dbReference type="Pfam" id="PF07969"/>
    </source>
</evidence>
<dbReference type="Gene3D" id="3.20.20.140">
    <property type="entry name" value="Metal-dependent hydrolases"/>
    <property type="match status" value="1"/>
</dbReference>
<dbReference type="SUPFAM" id="SSF51556">
    <property type="entry name" value="Metallo-dependent hydrolases"/>
    <property type="match status" value="1"/>
</dbReference>
<dbReference type="PANTHER" id="PTHR22642">
    <property type="entry name" value="IMIDAZOLONEPROPIONASE"/>
    <property type="match status" value="1"/>
</dbReference>
<evidence type="ECO:0000313" key="2">
    <source>
        <dbReference type="EMBL" id="MFD2696678.1"/>
    </source>
</evidence>
<dbReference type="EMBL" id="JBHULZ010000008">
    <property type="protein sequence ID" value="MFD2696678.1"/>
    <property type="molecule type" value="Genomic_DNA"/>
</dbReference>
<dbReference type="SUPFAM" id="SSF51338">
    <property type="entry name" value="Composite domain of metallo-dependent hydrolases"/>
    <property type="match status" value="1"/>
</dbReference>
<gene>
    <name evidence="2" type="ORF">ACFSQ0_01620</name>
</gene>
<protein>
    <submittedName>
        <fullName evidence="2">Amidohydrolase</fullName>
        <ecNumber evidence="2">3.5.-.-</ecNumber>
    </submittedName>
</protein>
<sequence>MKNILFSCCMLILFSACEQREEVDLIVSNAKVYTVNDAFDVVKGFAVKDGKIVALGNYEDLHLRYKPKQSYDAKGKAIYPGFIDAHAHFYNLGMQQQRVELTGTKSFDEVLEKLKAFQEQEQRQFIIGRGWDQNDWPNKEFPTNKALDDLFPDTPVVLTRIDGHALLANTKALQLANLNADTEISGGQLLKHQGELTGVLIDNAMQPVQAIIPEPTRATQIDALLAAQKIAFENGLTSIADAGLNKNKIELIDSLQQAEVLKVRLYAMLANNAEEIDYFLERGPLKTDFLNLRSVKVFADGALGSRGAALKQPYSDKKGHYGSMLIGIADFKALAQKLSQSSWQMNTHAIGDSANAVVLSTYKNLLKDKPNRRWRVEHAQVVAPQDFKYFNKNIIPSVQPTHATSDMYWAKDRLGEKRLQNAYAYKKLLEAAGLVALGTDFPIEKVNPILTFYAAVARKDLDNYPANGFQKAQALSREEALKGMTIWAAYANFEEQEKGSIAVGKFADFVVLNQDLMKVNEQQLPLTRVLATYVNGEKVY</sequence>
<dbReference type="EC" id="3.5.-.-" evidence="2"/>
<dbReference type="Proteomes" id="UP001597357">
    <property type="component" value="Unassembled WGS sequence"/>
</dbReference>
<dbReference type="Gene3D" id="2.30.40.10">
    <property type="entry name" value="Urease, subunit C, domain 1"/>
    <property type="match status" value="1"/>
</dbReference>
<evidence type="ECO:0000313" key="3">
    <source>
        <dbReference type="Proteomes" id="UP001597357"/>
    </source>
</evidence>
<comment type="caution">
    <text evidence="2">The sequence shown here is derived from an EMBL/GenBank/DDBJ whole genome shotgun (WGS) entry which is preliminary data.</text>
</comment>
<dbReference type="InterPro" id="IPR011059">
    <property type="entry name" value="Metal-dep_hydrolase_composite"/>
</dbReference>
<dbReference type="Gene3D" id="3.10.310.70">
    <property type="match status" value="1"/>
</dbReference>
<dbReference type="CDD" id="cd01300">
    <property type="entry name" value="YtcJ_like"/>
    <property type="match status" value="1"/>
</dbReference>
<dbReference type="RefSeq" id="WP_379043201.1">
    <property type="nucleotide sequence ID" value="NZ_JBHULZ010000008.1"/>
</dbReference>